<name>A0A0D6M866_9BILA</name>
<keyword evidence="2" id="KW-1185">Reference proteome</keyword>
<reference evidence="1 2" key="1">
    <citation type="submission" date="2013-05" db="EMBL/GenBank/DDBJ databases">
        <title>Draft genome of the parasitic nematode Anyclostoma ceylanicum.</title>
        <authorList>
            <person name="Mitreva M."/>
        </authorList>
    </citation>
    <scope>NUCLEOTIDE SEQUENCE [LARGE SCALE GENOMIC DNA]</scope>
</reference>
<organism evidence="1 2">
    <name type="scientific">Ancylostoma ceylanicum</name>
    <dbReference type="NCBI Taxonomy" id="53326"/>
    <lineage>
        <taxon>Eukaryota</taxon>
        <taxon>Metazoa</taxon>
        <taxon>Ecdysozoa</taxon>
        <taxon>Nematoda</taxon>
        <taxon>Chromadorea</taxon>
        <taxon>Rhabditida</taxon>
        <taxon>Rhabditina</taxon>
        <taxon>Rhabditomorpha</taxon>
        <taxon>Strongyloidea</taxon>
        <taxon>Ancylostomatidae</taxon>
        <taxon>Ancylostomatinae</taxon>
        <taxon>Ancylostoma</taxon>
    </lineage>
</organism>
<dbReference type="AlphaFoldDB" id="A0A0D6M866"/>
<dbReference type="Proteomes" id="UP000054495">
    <property type="component" value="Unassembled WGS sequence"/>
</dbReference>
<proteinExistence type="predicted"/>
<dbReference type="EMBL" id="KE124808">
    <property type="protein sequence ID" value="EPB78641.1"/>
    <property type="molecule type" value="Genomic_DNA"/>
</dbReference>
<sequence length="77" mass="8785">MALEHFFKKRSPAIWSRGTYDLPKRLLSFLTGDLFLSRTFRSECLGFIPSSRKKLPTVSVATRTIVPNKARKGQESI</sequence>
<evidence type="ECO:0000313" key="2">
    <source>
        <dbReference type="Proteomes" id="UP000054495"/>
    </source>
</evidence>
<accession>A0A0D6M866</accession>
<protein>
    <submittedName>
        <fullName evidence="1">Uncharacterized protein</fullName>
    </submittedName>
</protein>
<gene>
    <name evidence="1" type="ORF">ANCCEY_02279</name>
</gene>
<evidence type="ECO:0000313" key="1">
    <source>
        <dbReference type="EMBL" id="EPB78641.1"/>
    </source>
</evidence>